<proteinExistence type="predicted"/>
<protein>
    <recommendedName>
        <fullName evidence="4">WW domain-containing protein</fullName>
    </recommendedName>
</protein>
<evidence type="ECO:0000256" key="1">
    <source>
        <dbReference type="SAM" id="MobiDB-lite"/>
    </source>
</evidence>
<accession>A0A409WSI7</accession>
<keyword evidence="3" id="KW-1185">Reference proteome</keyword>
<dbReference type="AlphaFoldDB" id="A0A409WSI7"/>
<gene>
    <name evidence="2" type="ORF">CVT25_015668</name>
</gene>
<organism evidence="2 3">
    <name type="scientific">Psilocybe cyanescens</name>
    <dbReference type="NCBI Taxonomy" id="93625"/>
    <lineage>
        <taxon>Eukaryota</taxon>
        <taxon>Fungi</taxon>
        <taxon>Dikarya</taxon>
        <taxon>Basidiomycota</taxon>
        <taxon>Agaricomycotina</taxon>
        <taxon>Agaricomycetes</taxon>
        <taxon>Agaricomycetidae</taxon>
        <taxon>Agaricales</taxon>
        <taxon>Agaricineae</taxon>
        <taxon>Strophariaceae</taxon>
        <taxon>Psilocybe</taxon>
    </lineage>
</organism>
<evidence type="ECO:0000313" key="2">
    <source>
        <dbReference type="EMBL" id="PPQ81485.1"/>
    </source>
</evidence>
<comment type="caution">
    <text evidence="2">The sequence shown here is derived from an EMBL/GenBank/DDBJ whole genome shotgun (WGS) entry which is preliminary data.</text>
</comment>
<dbReference type="Proteomes" id="UP000283269">
    <property type="component" value="Unassembled WGS sequence"/>
</dbReference>
<sequence length="536" mass="59808">MAAPIKPTGLIQLLYRYLLKSIRSSSVIQALKRLLERLALYTSSFKSLWLTSTSRTPSTPAFPPKRLTQPTERLISKSDDKGYTKEPLDLDPERSYGYTTVVHGETITLNDDIMPSIYPLSGNGIHNTSRTSMNLEASRSAHSLNISMSRNASRSNLDAGSQRARSFVSSANSGVEEDLDIIITVQNPGSPTISPPSHGDVPLASLHSSYLHPRDTSANSGVEEDLDIIITVQNPGSPTISPPSHGDVPLASLHSSYLHPRDTPTRPSSPIELRVFDGSVISPTTNGGYLRSDSSTLNVERPGITSSRSSLSLSDNIDAITPVDISYTNVNNSGIDISLDNGIERVLIAPSTIQIDRPSFTCLENDRIVPVMPELISDMRYKDRPTILKETKNIRIQPPQVIFQNQSPKGWVKYTHPEGVRYFHHPEKKVYSDSNLEDERVYNQVMKDIETLEEHRSSCGIEHINSGYKDLVIHASCGNQNQDFEPSSYYYVDHQTSSVFFLDFYDTKTLKVKNEIYGPTSPDHLRHEIEAQYWYE</sequence>
<reference evidence="2 3" key="1">
    <citation type="journal article" date="2018" name="Evol. Lett.">
        <title>Horizontal gene cluster transfer increased hallucinogenic mushroom diversity.</title>
        <authorList>
            <person name="Reynolds H.T."/>
            <person name="Vijayakumar V."/>
            <person name="Gluck-Thaler E."/>
            <person name="Korotkin H.B."/>
            <person name="Matheny P.B."/>
            <person name="Slot J.C."/>
        </authorList>
    </citation>
    <scope>NUCLEOTIDE SEQUENCE [LARGE SCALE GENOMIC DNA]</scope>
    <source>
        <strain evidence="2 3">2631</strain>
    </source>
</reference>
<dbReference type="EMBL" id="NHYD01003247">
    <property type="protein sequence ID" value="PPQ81485.1"/>
    <property type="molecule type" value="Genomic_DNA"/>
</dbReference>
<dbReference type="InParanoid" id="A0A409WSI7"/>
<name>A0A409WSI7_PSICY</name>
<evidence type="ECO:0000313" key="3">
    <source>
        <dbReference type="Proteomes" id="UP000283269"/>
    </source>
</evidence>
<feature type="region of interest" description="Disordered" evidence="1">
    <location>
        <begin position="52"/>
        <end position="90"/>
    </location>
</feature>
<dbReference type="OrthoDB" id="2657661at2759"/>
<evidence type="ECO:0008006" key="4">
    <source>
        <dbReference type="Google" id="ProtNLM"/>
    </source>
</evidence>
<feature type="compositionally biased region" description="Basic and acidic residues" evidence="1">
    <location>
        <begin position="74"/>
        <end position="90"/>
    </location>
</feature>